<organism evidence="2 3">
    <name type="scientific">Pyrus ussuriensis x Pyrus communis</name>
    <dbReference type="NCBI Taxonomy" id="2448454"/>
    <lineage>
        <taxon>Eukaryota</taxon>
        <taxon>Viridiplantae</taxon>
        <taxon>Streptophyta</taxon>
        <taxon>Embryophyta</taxon>
        <taxon>Tracheophyta</taxon>
        <taxon>Spermatophyta</taxon>
        <taxon>Magnoliopsida</taxon>
        <taxon>eudicotyledons</taxon>
        <taxon>Gunneridae</taxon>
        <taxon>Pentapetalae</taxon>
        <taxon>rosids</taxon>
        <taxon>fabids</taxon>
        <taxon>Rosales</taxon>
        <taxon>Rosaceae</taxon>
        <taxon>Amygdaloideae</taxon>
        <taxon>Maleae</taxon>
        <taxon>Pyrus</taxon>
    </lineage>
</organism>
<accession>A0A5N5EUI7</accession>
<keyword evidence="3" id="KW-1185">Reference proteome</keyword>
<dbReference type="Proteomes" id="UP000327157">
    <property type="component" value="Chromosome 7"/>
</dbReference>
<dbReference type="GO" id="GO:0042026">
    <property type="term" value="P:protein refolding"/>
    <property type="evidence" value="ECO:0007669"/>
    <property type="project" value="TreeGrafter"/>
</dbReference>
<dbReference type="GO" id="GO:0051082">
    <property type="term" value="F:unfolded protein binding"/>
    <property type="evidence" value="ECO:0007669"/>
    <property type="project" value="TreeGrafter"/>
</dbReference>
<reference evidence="2 3" key="3">
    <citation type="submission" date="2019-11" db="EMBL/GenBank/DDBJ databases">
        <title>A de novo genome assembly of a pear dwarfing rootstock.</title>
        <authorList>
            <person name="Wang F."/>
            <person name="Wang J."/>
            <person name="Li S."/>
            <person name="Zhang Y."/>
            <person name="Fang M."/>
            <person name="Ma L."/>
            <person name="Zhao Y."/>
            <person name="Jiang S."/>
        </authorList>
    </citation>
    <scope>NUCLEOTIDE SEQUENCE [LARGE SCALE GENOMIC DNA]</scope>
    <source>
        <strain evidence="2">S2</strain>
        <tissue evidence="2">Leaf</tissue>
    </source>
</reference>
<dbReference type="Gene3D" id="2.60.260.20">
    <property type="entry name" value="Urease metallochaperone UreE, N-terminal domain"/>
    <property type="match status" value="1"/>
</dbReference>
<dbReference type="Gene3D" id="2.10.230.10">
    <property type="entry name" value="Heat shock protein DnaJ, cysteine-rich domain"/>
    <property type="match status" value="1"/>
</dbReference>
<evidence type="ECO:0000313" key="3">
    <source>
        <dbReference type="Proteomes" id="UP000327157"/>
    </source>
</evidence>
<dbReference type="AlphaFoldDB" id="A0A5N5EUI7"/>
<comment type="caution">
    <text evidence="2">The sequence shown here is derived from an EMBL/GenBank/DDBJ whole genome shotgun (WGS) entry which is preliminary data.</text>
</comment>
<evidence type="ECO:0000313" key="2">
    <source>
        <dbReference type="EMBL" id="KAB2594678.1"/>
    </source>
</evidence>
<dbReference type="PANTHER" id="PTHR43096">
    <property type="entry name" value="DNAJ HOMOLOG 1, MITOCHONDRIAL-RELATED"/>
    <property type="match status" value="1"/>
</dbReference>
<evidence type="ECO:0000256" key="1">
    <source>
        <dbReference type="ARBA" id="ARBA00023186"/>
    </source>
</evidence>
<dbReference type="SUPFAM" id="SSF57938">
    <property type="entry name" value="DnaJ/Hsp40 cysteine-rich domain"/>
    <property type="match status" value="1"/>
</dbReference>
<sequence>MTWISVLINTQVTLELSFMETVQGCAKTVSFQAAVACEACGGSGVPPGTRPESCKRCKGSGMVRAGTQPGQKAVLKKKGKEVINLYNSISCTADKNFEFPSLNNC</sequence>
<dbReference type="OrthoDB" id="10256793at2759"/>
<reference evidence="2 3" key="1">
    <citation type="submission" date="2019-09" db="EMBL/GenBank/DDBJ databases">
        <authorList>
            <person name="Ou C."/>
        </authorList>
    </citation>
    <scope>NUCLEOTIDE SEQUENCE [LARGE SCALE GENOMIC DNA]</scope>
    <source>
        <strain evidence="2">S2</strain>
        <tissue evidence="2">Leaf</tissue>
    </source>
</reference>
<dbReference type="EMBL" id="SMOL01000781">
    <property type="protein sequence ID" value="KAB2594678.1"/>
    <property type="molecule type" value="Genomic_DNA"/>
</dbReference>
<proteinExistence type="predicted"/>
<dbReference type="InterPro" id="IPR036410">
    <property type="entry name" value="HSP_DnaJ_Cys-rich_dom_sf"/>
</dbReference>
<reference evidence="3" key="2">
    <citation type="submission" date="2019-10" db="EMBL/GenBank/DDBJ databases">
        <title>A de novo genome assembly of a pear dwarfing rootstock.</title>
        <authorList>
            <person name="Wang F."/>
            <person name="Wang J."/>
            <person name="Li S."/>
            <person name="Zhang Y."/>
            <person name="Fang M."/>
            <person name="Ma L."/>
            <person name="Zhao Y."/>
            <person name="Jiang S."/>
        </authorList>
    </citation>
    <scope>NUCLEOTIDE SEQUENCE [LARGE SCALE GENOMIC DNA]</scope>
</reference>
<name>A0A5N5EUI7_9ROSA</name>
<dbReference type="GO" id="GO:0005737">
    <property type="term" value="C:cytoplasm"/>
    <property type="evidence" value="ECO:0007669"/>
    <property type="project" value="TreeGrafter"/>
</dbReference>
<protein>
    <submittedName>
        <fullName evidence="2">Chaperone protein dnaJ 1</fullName>
    </submittedName>
</protein>
<dbReference type="PANTHER" id="PTHR43096:SF52">
    <property type="entry name" value="DNAJ HOMOLOG 1, MITOCHONDRIAL-RELATED"/>
    <property type="match status" value="1"/>
</dbReference>
<gene>
    <name evidence="2" type="ORF">D8674_030128</name>
</gene>
<keyword evidence="1" id="KW-0143">Chaperone</keyword>